<accession>A0A556PR34</accession>
<gene>
    <name evidence="2" type="ORF">FPQ13_03175</name>
</gene>
<protein>
    <submittedName>
        <fullName evidence="2">Uncharacterized protein</fullName>
    </submittedName>
</protein>
<keyword evidence="1" id="KW-0175">Coiled coil</keyword>
<feature type="coiled-coil region" evidence="1">
    <location>
        <begin position="16"/>
        <end position="50"/>
    </location>
</feature>
<organism evidence="2 3">
    <name type="scientific">Allobacillus salarius</name>
    <dbReference type="NCBI Taxonomy" id="1955272"/>
    <lineage>
        <taxon>Bacteria</taxon>
        <taxon>Bacillati</taxon>
        <taxon>Bacillota</taxon>
        <taxon>Bacilli</taxon>
        <taxon>Bacillales</taxon>
        <taxon>Bacillaceae</taxon>
        <taxon>Allobacillus</taxon>
    </lineage>
</organism>
<evidence type="ECO:0000256" key="1">
    <source>
        <dbReference type="SAM" id="Coils"/>
    </source>
</evidence>
<dbReference type="Proteomes" id="UP000316425">
    <property type="component" value="Unassembled WGS sequence"/>
</dbReference>
<evidence type="ECO:0000313" key="2">
    <source>
        <dbReference type="EMBL" id="TSJ66845.1"/>
    </source>
</evidence>
<sequence>MFYGRQRNGKPSIKTCEAVEKQREAVEKQREAIEKHRRAVEKQRDAVEKRRGAVEIRGNATNKRREAIVMIPLKFNHSIKKAPHLLWSALLILLMQLLD</sequence>
<comment type="caution">
    <text evidence="2">The sequence shown here is derived from an EMBL/GenBank/DDBJ whole genome shotgun (WGS) entry which is preliminary data.</text>
</comment>
<reference evidence="2 3" key="1">
    <citation type="submission" date="2019-07" db="EMBL/GenBank/DDBJ databases">
        <title>Allobacillus sp. nov. SKP isolated from shrimp paste of Euphausiacea.</title>
        <authorList>
            <person name="Kanchanasin P."/>
            <person name="Tanasupawat S."/>
            <person name="Shi W."/>
            <person name="Wu L."/>
            <person name="Ma J."/>
        </authorList>
    </citation>
    <scope>NUCLEOTIDE SEQUENCE [LARGE SCALE GENOMIC DNA]</scope>
    <source>
        <strain evidence="2 3">SKP4-8</strain>
    </source>
</reference>
<proteinExistence type="predicted"/>
<dbReference type="AlphaFoldDB" id="A0A556PR34"/>
<keyword evidence="3" id="KW-1185">Reference proteome</keyword>
<dbReference type="EMBL" id="VMHE01000003">
    <property type="protein sequence ID" value="TSJ66845.1"/>
    <property type="molecule type" value="Genomic_DNA"/>
</dbReference>
<evidence type="ECO:0000313" key="3">
    <source>
        <dbReference type="Proteomes" id="UP000316425"/>
    </source>
</evidence>
<name>A0A556PR34_9BACI</name>